<keyword evidence="4 11" id="KW-0808">Transferase</keyword>
<keyword evidence="3 11" id="KW-0032">Aminotransferase</keyword>
<dbReference type="Pfam" id="PF00266">
    <property type="entry name" value="Aminotran_5"/>
    <property type="match status" value="1"/>
</dbReference>
<dbReference type="OrthoDB" id="389074at2"/>
<dbReference type="PROSITE" id="PS00595">
    <property type="entry name" value="AA_TRANSFER_CLASS_5"/>
    <property type="match status" value="1"/>
</dbReference>
<feature type="domain" description="Aminotransferase class V" evidence="10">
    <location>
        <begin position="27"/>
        <end position="329"/>
    </location>
</feature>
<evidence type="ECO:0000256" key="8">
    <source>
        <dbReference type="RuleBase" id="RU004075"/>
    </source>
</evidence>
<protein>
    <submittedName>
        <fullName evidence="11">Serine--pyruvate aminotransferase</fullName>
    </submittedName>
</protein>
<dbReference type="InterPro" id="IPR020578">
    <property type="entry name" value="Aminotrans_V_PyrdxlP_BS"/>
</dbReference>
<dbReference type="InterPro" id="IPR015421">
    <property type="entry name" value="PyrdxlP-dep_Trfase_major"/>
</dbReference>
<comment type="caution">
    <text evidence="11">The sequence shown here is derived from an EMBL/GenBank/DDBJ whole genome shotgun (WGS) entry which is preliminary data.</text>
</comment>
<sequence>MRNEEMLLIPGPTPVVDSIYDAMASETRSHTDPRFVEIYKRSIERTRELLKTDGEVFVVSGSGTIGMEMALVNTVAAGERLLVISHGYFGDRFIQLGQAFGIEMDVLQAEWGKQVAPEEVERKLSERTYKAVTITHADTSTGVAADLEAIVPIVKKHGALVILDGVCATAAMEEDMSKEYGNPGYTIDVVLTGSQKAIGVPPGLAIVAFNKTALAAREQMDRVPAYYCDIKNWIPIMHDPSKYFATPPVNLIYGYDEGMRLLMEEGLEKRYARHSAFGRGVRAALREYGMNPLAEEEVAASTLSCLLYPEGVNDAEFRSALAKKGVIVAGALAHLAGKAFRIGHMGNTTEEMLISAIEKIGETLNEIGHAVSIEQAVNRFKEIN</sequence>
<evidence type="ECO:0000313" key="12">
    <source>
        <dbReference type="Proteomes" id="UP000321901"/>
    </source>
</evidence>
<dbReference type="GO" id="GO:0004760">
    <property type="term" value="F:L-serine-pyruvate transaminase activity"/>
    <property type="evidence" value="ECO:0007669"/>
    <property type="project" value="TreeGrafter"/>
</dbReference>
<proteinExistence type="inferred from homology"/>
<dbReference type="PANTHER" id="PTHR21152">
    <property type="entry name" value="AMINOTRANSFERASE CLASS V"/>
    <property type="match status" value="1"/>
</dbReference>
<dbReference type="SUPFAM" id="SSF53383">
    <property type="entry name" value="PLP-dependent transferases"/>
    <property type="match status" value="1"/>
</dbReference>
<evidence type="ECO:0000256" key="2">
    <source>
        <dbReference type="ARBA" id="ARBA00009236"/>
    </source>
</evidence>
<dbReference type="RefSeq" id="WP_147055623.1">
    <property type="nucleotide sequence ID" value="NZ_BJYL01000010.1"/>
</dbReference>
<gene>
    <name evidence="11" type="ORF">SLU01_08220</name>
</gene>
<keyword evidence="11" id="KW-0670">Pyruvate</keyword>
<evidence type="ECO:0000256" key="6">
    <source>
        <dbReference type="PIRSR" id="PIRSR000524-1"/>
    </source>
</evidence>
<dbReference type="PIRSF" id="PIRSF000524">
    <property type="entry name" value="SPT"/>
    <property type="match status" value="1"/>
</dbReference>
<dbReference type="InterPro" id="IPR024169">
    <property type="entry name" value="SP_NH2Trfase/AEP_transaminase"/>
</dbReference>
<name>A0A511Z508_9BACL</name>
<evidence type="ECO:0000256" key="4">
    <source>
        <dbReference type="ARBA" id="ARBA00022679"/>
    </source>
</evidence>
<dbReference type="Proteomes" id="UP000321901">
    <property type="component" value="Unassembled WGS sequence"/>
</dbReference>
<dbReference type="EMBL" id="BJYL01000010">
    <property type="protein sequence ID" value="GEN82510.1"/>
    <property type="molecule type" value="Genomic_DNA"/>
</dbReference>
<keyword evidence="5 7" id="KW-0663">Pyridoxal phosphate</keyword>
<dbReference type="InterPro" id="IPR015422">
    <property type="entry name" value="PyrdxlP-dep_Trfase_small"/>
</dbReference>
<evidence type="ECO:0000256" key="7">
    <source>
        <dbReference type="PIRSR" id="PIRSR000524-50"/>
    </source>
</evidence>
<keyword evidence="12" id="KW-1185">Reference proteome</keyword>
<evidence type="ECO:0000256" key="5">
    <source>
        <dbReference type="ARBA" id="ARBA00022898"/>
    </source>
</evidence>
<evidence type="ECO:0000256" key="9">
    <source>
        <dbReference type="RuleBase" id="RU004504"/>
    </source>
</evidence>
<dbReference type="InterPro" id="IPR000192">
    <property type="entry name" value="Aminotrans_V_dom"/>
</dbReference>
<evidence type="ECO:0000259" key="10">
    <source>
        <dbReference type="Pfam" id="PF00266"/>
    </source>
</evidence>
<feature type="modified residue" description="N6-(pyridoxal phosphate)lysine" evidence="7">
    <location>
        <position position="196"/>
    </location>
</feature>
<evidence type="ECO:0000256" key="1">
    <source>
        <dbReference type="ARBA" id="ARBA00001933"/>
    </source>
</evidence>
<reference evidence="11 12" key="1">
    <citation type="submission" date="2019-07" db="EMBL/GenBank/DDBJ databases">
        <title>Whole genome shotgun sequence of Sporosarcina luteola NBRC 105378.</title>
        <authorList>
            <person name="Hosoyama A."/>
            <person name="Uohara A."/>
            <person name="Ohji S."/>
            <person name="Ichikawa N."/>
        </authorList>
    </citation>
    <scope>NUCLEOTIDE SEQUENCE [LARGE SCALE GENOMIC DNA]</scope>
    <source>
        <strain evidence="11 12">NBRC 105378</strain>
    </source>
</reference>
<dbReference type="Gene3D" id="3.90.1150.10">
    <property type="entry name" value="Aspartate Aminotransferase, domain 1"/>
    <property type="match status" value="1"/>
</dbReference>
<comment type="cofactor">
    <cofactor evidence="1 7 9">
        <name>pyridoxal 5'-phosphate</name>
        <dbReference type="ChEBI" id="CHEBI:597326"/>
    </cofactor>
</comment>
<evidence type="ECO:0000313" key="11">
    <source>
        <dbReference type="EMBL" id="GEN82510.1"/>
    </source>
</evidence>
<dbReference type="InterPro" id="IPR015424">
    <property type="entry name" value="PyrdxlP-dep_Trfase"/>
</dbReference>
<accession>A0A511Z508</accession>
<evidence type="ECO:0000256" key="3">
    <source>
        <dbReference type="ARBA" id="ARBA00022576"/>
    </source>
</evidence>
<feature type="binding site" evidence="6">
    <location>
        <position position="341"/>
    </location>
    <ligand>
        <name>substrate</name>
    </ligand>
</feature>
<dbReference type="GO" id="GO:0008453">
    <property type="term" value="F:alanine-glyoxylate transaminase activity"/>
    <property type="evidence" value="ECO:0007669"/>
    <property type="project" value="TreeGrafter"/>
</dbReference>
<dbReference type="PANTHER" id="PTHR21152:SF24">
    <property type="entry name" value="ALANINE--GLYOXYLATE AMINOTRANSFERASE 1"/>
    <property type="match status" value="1"/>
</dbReference>
<dbReference type="AlphaFoldDB" id="A0A511Z508"/>
<comment type="similarity">
    <text evidence="2 8">Belongs to the class-V pyridoxal-phosphate-dependent aminotransferase family.</text>
</comment>
<dbReference type="GO" id="GO:0019265">
    <property type="term" value="P:glycine biosynthetic process, by transamination of glyoxylate"/>
    <property type="evidence" value="ECO:0007669"/>
    <property type="project" value="TreeGrafter"/>
</dbReference>
<dbReference type="Gene3D" id="3.40.640.10">
    <property type="entry name" value="Type I PLP-dependent aspartate aminotransferase-like (Major domain)"/>
    <property type="match status" value="1"/>
</dbReference>
<organism evidence="11 12">
    <name type="scientific">Sporosarcina luteola</name>
    <dbReference type="NCBI Taxonomy" id="582850"/>
    <lineage>
        <taxon>Bacteria</taxon>
        <taxon>Bacillati</taxon>
        <taxon>Bacillota</taxon>
        <taxon>Bacilli</taxon>
        <taxon>Bacillales</taxon>
        <taxon>Caryophanaceae</taxon>
        <taxon>Sporosarcina</taxon>
    </lineage>
</organism>